<dbReference type="Proteomes" id="UP000589620">
    <property type="component" value="Unassembled WGS sequence"/>
</dbReference>
<dbReference type="EMBL" id="JACCBJ010000001">
    <property type="protein sequence ID" value="NYD74606.1"/>
    <property type="molecule type" value="Genomic_DNA"/>
</dbReference>
<evidence type="ECO:0000313" key="1">
    <source>
        <dbReference type="EMBL" id="NYD74606.1"/>
    </source>
</evidence>
<gene>
    <name evidence="1" type="ORF">BJ963_002125</name>
</gene>
<dbReference type="Pfam" id="PF12900">
    <property type="entry name" value="Pyridox_ox_2"/>
    <property type="match status" value="1"/>
</dbReference>
<keyword evidence="2" id="KW-1185">Reference proteome</keyword>
<name>A0A852SZD1_9MICO</name>
<accession>A0A852SZD1</accession>
<evidence type="ECO:0000313" key="2">
    <source>
        <dbReference type="Proteomes" id="UP000589620"/>
    </source>
</evidence>
<dbReference type="PANTHER" id="PTHR34071:SF2">
    <property type="entry name" value="FLAVIN-NUCLEOTIDE-BINDING PROTEIN"/>
    <property type="match status" value="1"/>
</dbReference>
<dbReference type="InterPro" id="IPR024747">
    <property type="entry name" value="Pyridox_Oxase-rel"/>
</dbReference>
<sequence length="163" mass="17812">MPVELSRDEIDDVLASQPVGRLGLTDGEVPYVVPIAYAYRDGDIYAHSAQGRKLDALRSHPEVCFEVDDVVSLDEWRSVIAWGTFEQLLGAEAREGLDVLLARLRPPAQASGSEHPGAEMGMVRTLDIPRLAEAEAELGRPNAAAAVFRLRLHTVTGRAEGRR</sequence>
<dbReference type="SUPFAM" id="SSF50475">
    <property type="entry name" value="FMN-binding split barrel"/>
    <property type="match status" value="1"/>
</dbReference>
<proteinExistence type="predicted"/>
<dbReference type="Gene3D" id="2.30.110.10">
    <property type="entry name" value="Electron Transport, Fmn-binding Protein, Chain A"/>
    <property type="match status" value="1"/>
</dbReference>
<protein>
    <submittedName>
        <fullName evidence="1">Nitroimidazol reductase NimA-like FMN-containing flavoprotein (Pyridoxamine 5'-phosphate oxidase superfamily)</fullName>
    </submittedName>
</protein>
<comment type="caution">
    <text evidence="1">The sequence shown here is derived from an EMBL/GenBank/DDBJ whole genome shotgun (WGS) entry which is preliminary data.</text>
</comment>
<dbReference type="PANTHER" id="PTHR34071">
    <property type="entry name" value="5-NITROIMIDAZOLE ANTIBIOTICS RESISTANCE PROTEIN, NIMA-FAMILY-RELATED PROTEIN-RELATED"/>
    <property type="match status" value="1"/>
</dbReference>
<reference evidence="1 2" key="1">
    <citation type="submission" date="2020-07" db="EMBL/GenBank/DDBJ databases">
        <title>Sequencing the genomes of 1000 actinobacteria strains.</title>
        <authorList>
            <person name="Klenk H.-P."/>
        </authorList>
    </citation>
    <scope>NUCLEOTIDE SEQUENCE [LARGE SCALE GENOMIC DNA]</scope>
    <source>
        <strain evidence="1 2">DSM 23871</strain>
    </source>
</reference>
<dbReference type="InterPro" id="IPR012349">
    <property type="entry name" value="Split_barrel_FMN-bd"/>
</dbReference>
<dbReference type="AlphaFoldDB" id="A0A852SZD1"/>
<organism evidence="1 2">
    <name type="scientific">Leifsonia soli</name>
    <dbReference type="NCBI Taxonomy" id="582665"/>
    <lineage>
        <taxon>Bacteria</taxon>
        <taxon>Bacillati</taxon>
        <taxon>Actinomycetota</taxon>
        <taxon>Actinomycetes</taxon>
        <taxon>Micrococcales</taxon>
        <taxon>Microbacteriaceae</taxon>
        <taxon>Leifsonia</taxon>
    </lineage>
</organism>
<dbReference type="RefSeq" id="WP_089908201.1">
    <property type="nucleotide sequence ID" value="NZ_BAAAPX010000001.1"/>
</dbReference>